<dbReference type="AlphaFoldDB" id="A0A6I9YA29"/>
<dbReference type="OrthoDB" id="2121828at2759"/>
<keyword evidence="1" id="KW-1185">Reference proteome</keyword>
<dbReference type="GeneID" id="106547164"/>
<name>A0A6I9YA29_9SAUR</name>
<dbReference type="Gene3D" id="2.60.40.420">
    <property type="entry name" value="Cupredoxins - blue copper proteins"/>
    <property type="match status" value="2"/>
</dbReference>
<reference evidence="2" key="1">
    <citation type="submission" date="2025-08" db="UniProtKB">
        <authorList>
            <consortium name="RefSeq"/>
        </authorList>
    </citation>
    <scope>IDENTIFICATION</scope>
</reference>
<gene>
    <name evidence="2" type="primary">LOC106547164</name>
</gene>
<feature type="non-terminal residue" evidence="2">
    <location>
        <position position="343"/>
    </location>
</feature>
<proteinExistence type="predicted"/>
<dbReference type="KEGG" id="tsr:106547164"/>
<organism evidence="1 2">
    <name type="scientific">Thamnophis sirtalis</name>
    <dbReference type="NCBI Taxonomy" id="35019"/>
    <lineage>
        <taxon>Eukaryota</taxon>
        <taxon>Metazoa</taxon>
        <taxon>Chordata</taxon>
        <taxon>Craniata</taxon>
        <taxon>Vertebrata</taxon>
        <taxon>Euteleostomi</taxon>
        <taxon>Lepidosauria</taxon>
        <taxon>Squamata</taxon>
        <taxon>Bifurcata</taxon>
        <taxon>Unidentata</taxon>
        <taxon>Episquamata</taxon>
        <taxon>Toxicofera</taxon>
        <taxon>Serpentes</taxon>
        <taxon>Colubroidea</taxon>
        <taxon>Colubridae</taxon>
        <taxon>Natricinae</taxon>
        <taxon>Thamnophis</taxon>
    </lineage>
</organism>
<sequence length="343" mass="39028">MSPSLPGFPSESETIGRCCWTMRRLGSLGLIWLCCVLPESLGITRQYYIGAVEKEWNYRPDRQNGLSSSAPGPQYKKAIYLEYTDSTFREVKPKPAWMGLLGPTIQAEVYDKVIVTFKNMASHPFNIHAKGVSYWKSSEAGMEALIQVEVCPEPIQKKLRMVEPSPNEDYYDEYEGDDLESTVVDLDEFSPRIAGRSRAKRLPVTWMHYIAAEEGDWDYAPVKPTHLDSTYSKSLENGPQRIGSKYKKAMFVEYEDAAFNTRKASKPDHLGLLGPVLQGEVGDEFIIVFKNLASRPYNIYPHGITNVTSFHPIGSTRHQNMKVIPIRPKQVFTYRWKIMPEDG</sequence>
<protein>
    <submittedName>
        <fullName evidence="2">Coagulation factor VIII-like</fullName>
    </submittedName>
</protein>
<evidence type="ECO:0000313" key="1">
    <source>
        <dbReference type="Proteomes" id="UP000504617"/>
    </source>
</evidence>
<dbReference type="Proteomes" id="UP000504617">
    <property type="component" value="Unplaced"/>
</dbReference>
<accession>A0A6I9YA29</accession>
<dbReference type="InterPro" id="IPR008972">
    <property type="entry name" value="Cupredoxin"/>
</dbReference>
<evidence type="ECO:0000313" key="2">
    <source>
        <dbReference type="RefSeq" id="XP_013919705.1"/>
    </source>
</evidence>
<dbReference type="SUPFAM" id="SSF49503">
    <property type="entry name" value="Cupredoxins"/>
    <property type="match status" value="2"/>
</dbReference>
<dbReference type="RefSeq" id="XP_013919705.1">
    <property type="nucleotide sequence ID" value="XM_014064230.1"/>
</dbReference>